<dbReference type="STRING" id="699218.HMPREF0889_0402"/>
<gene>
    <name evidence="1" type="ORF">HMPREF0889_0402</name>
</gene>
<dbReference type="Proteomes" id="UP000003242">
    <property type="component" value="Unassembled WGS sequence"/>
</dbReference>
<protein>
    <submittedName>
        <fullName evidence="1">Uncharacterized protein</fullName>
    </submittedName>
</protein>
<name>D3LV68_9FIRM</name>
<dbReference type="AlphaFoldDB" id="D3LV68"/>
<reference evidence="2" key="1">
    <citation type="submission" date="2009-12" db="EMBL/GenBank/DDBJ databases">
        <title>Sequence of Clostridiales genomosp. BVAB3 str. UPII9-5.</title>
        <authorList>
            <person name="Madupu R."/>
            <person name="Durkin A.S."/>
            <person name="Torralba M."/>
            <person name="Methe B."/>
            <person name="Sutton G.G."/>
            <person name="Strausberg R.L."/>
            <person name="Nelson K.E."/>
        </authorList>
    </citation>
    <scope>NUCLEOTIDE SEQUENCE [LARGE SCALE GENOMIC DNA]</scope>
    <source>
        <strain evidence="2">28L</strain>
    </source>
</reference>
<dbReference type="RefSeq" id="WP_009369898.1">
    <property type="nucleotide sequence ID" value="NZ_ADGP01000020.1"/>
</dbReference>
<organism evidence="1 2">
    <name type="scientific">Megasphaera lornae</name>
    <dbReference type="NCBI Taxonomy" id="1000568"/>
    <lineage>
        <taxon>Bacteria</taxon>
        <taxon>Bacillati</taxon>
        <taxon>Bacillota</taxon>
        <taxon>Negativicutes</taxon>
        <taxon>Veillonellales</taxon>
        <taxon>Veillonellaceae</taxon>
        <taxon>Megasphaera</taxon>
    </lineage>
</organism>
<dbReference type="OrthoDB" id="1798543at2"/>
<evidence type="ECO:0000313" key="1">
    <source>
        <dbReference type="EMBL" id="EFD93996.1"/>
    </source>
</evidence>
<sequence>MSKFTYYVLLDLRHKGIIIKWSSEFEGYEYIPREKKWDRNDIMYEYFWEDDPKYEMYEEITEAEAMKRIAEMK</sequence>
<comment type="caution">
    <text evidence="1">The sequence shown here is derived from an EMBL/GenBank/DDBJ whole genome shotgun (WGS) entry which is preliminary data.</text>
</comment>
<accession>D3LV68</accession>
<proteinExistence type="predicted"/>
<evidence type="ECO:0000313" key="2">
    <source>
        <dbReference type="Proteomes" id="UP000003242"/>
    </source>
</evidence>
<dbReference type="EMBL" id="ADGP01000020">
    <property type="protein sequence ID" value="EFD93996.1"/>
    <property type="molecule type" value="Genomic_DNA"/>
</dbReference>